<evidence type="ECO:0000256" key="8">
    <source>
        <dbReference type="ARBA" id="ARBA00022989"/>
    </source>
</evidence>
<dbReference type="InterPro" id="IPR036412">
    <property type="entry name" value="HAD-like_sf"/>
</dbReference>
<dbReference type="SUPFAM" id="SSF81660">
    <property type="entry name" value="Metal cation-transporting ATPase, ATP-binding domain N"/>
    <property type="match status" value="1"/>
</dbReference>
<reference evidence="14" key="1">
    <citation type="submission" date="2009-11" db="EMBL/GenBank/DDBJ databases">
        <title>The complete chromosome of Xylanimonas cellulosilytica DSM 15894.</title>
        <authorList>
            <consortium name="US DOE Joint Genome Institute (JGI-PGF)"/>
            <person name="Lucas S."/>
            <person name="Copeland A."/>
            <person name="Lapidus A."/>
            <person name="Glavina del Rio T."/>
            <person name="Dalin E."/>
            <person name="Tice H."/>
            <person name="Bruce D."/>
            <person name="Goodwin L."/>
            <person name="Pitluck S."/>
            <person name="Kyrpides N."/>
            <person name="Mavromatis K."/>
            <person name="Ivanova N."/>
            <person name="Mikhailova N."/>
            <person name="Foster B."/>
            <person name="Clum A."/>
            <person name="Brettin T."/>
            <person name="Detter J.C."/>
            <person name="Han C."/>
            <person name="Larimer F."/>
            <person name="Land M."/>
            <person name="Hauser L."/>
            <person name="Markowitz V."/>
            <person name="Cheng J.F."/>
            <person name="Hugenholtz P."/>
            <person name="Woyke T."/>
            <person name="Wu D."/>
            <person name="Gehrich-Schroeter G."/>
            <person name="Schneider S."/>
            <person name="Pukall S.R."/>
            <person name="Klenk H.P."/>
            <person name="Eisen J.A."/>
        </authorList>
    </citation>
    <scope>NUCLEOTIDE SEQUENCE [LARGE SCALE GENOMIC DNA]</scope>
    <source>
        <strain evidence="14">DSM 15894 / CECT 5975 / LMG 20990 / XIL07</strain>
    </source>
</reference>
<dbReference type="Pfam" id="PF00689">
    <property type="entry name" value="Cation_ATPase_C"/>
    <property type="match status" value="1"/>
</dbReference>
<dbReference type="InterPro" id="IPR023299">
    <property type="entry name" value="ATPase_P-typ_cyto_dom_N"/>
</dbReference>
<dbReference type="InterPro" id="IPR004014">
    <property type="entry name" value="ATPase_P-typ_cation-transptr_N"/>
</dbReference>
<feature type="transmembrane region" description="Helical" evidence="11">
    <location>
        <begin position="80"/>
        <end position="96"/>
    </location>
</feature>
<dbReference type="PROSITE" id="PS00154">
    <property type="entry name" value="ATPASE_E1_E2"/>
    <property type="match status" value="1"/>
</dbReference>
<dbReference type="PRINTS" id="PR00120">
    <property type="entry name" value="HATPASE"/>
</dbReference>
<dbReference type="Gene3D" id="3.40.50.1000">
    <property type="entry name" value="HAD superfamily/HAD-like"/>
    <property type="match status" value="1"/>
</dbReference>
<comment type="subcellular location">
    <subcellularLocation>
        <location evidence="1">Cell membrane</location>
        <topology evidence="1">Multi-pass membrane protein</topology>
    </subcellularLocation>
</comment>
<dbReference type="SUPFAM" id="SSF81665">
    <property type="entry name" value="Calcium ATPase, transmembrane domain M"/>
    <property type="match status" value="1"/>
</dbReference>
<dbReference type="Proteomes" id="UP000002255">
    <property type="component" value="Chromosome"/>
</dbReference>
<keyword evidence="14" id="KW-1185">Reference proteome</keyword>
<dbReference type="Gene3D" id="3.40.1110.10">
    <property type="entry name" value="Calcium-transporting ATPase, cytoplasmic domain N"/>
    <property type="match status" value="1"/>
</dbReference>
<sequence length="896" mass="95158">MTAPWALTAHDVLEELEVPADGLSTAEAEARLASAGPNRLPLPPRDPFFKRLFGHLNDILIYLLLAAAAVKAIMGDWVDFSVILAVAVINTAIGMIQEGRAEKALDAIKGMLSTRAHALRDGTVSDVDAESLVPGDVVKIRPGDRVPADCRLLESANLQVEESALTGESVAAVKDITPVAADASVGDRTSMLFSGTLVVAGTGTAVVTATATNTEIGRIQTMISEAESLETPLARTLGRFGKQLAWLILGMGAFMMLVGWLVHGLAGRELISATIGFAVAAIPEGLPALVTITLALGVQQMAHRRAITRKMAAVETLGSVSTICSDKTGTLTQNEMTVRDVRTRTHDFHVEGGGYAPIGAITLDGAPVDTAAHPDLLAIAEVMGLANDAHIEEIDGRWQLIGEPTEGGVLVLARKAGVTGEGWNRLAEIPFESATKYMATLAQDPSGARHILVKGALDSVAARCTTQAGPHGVEPFDPEFWDQQVVELGSQGLRVLAAARLDVPADTGTLPEGGPTGLTLLGLVGIVDPPRPEAIDAIAEARTAGIAVTMITGDHAGTARAIAHEMGIIDEVEAPALTGAELEAMDDDELAGVVQSVHVYARTSPEHKIRIVRALQSHGEVVAMTGDGVNDAPALTQADVGVAMGIKGTEATKEAADVVLADDNFATIERAVAEGRRIYDNIRKAVLFLLPTNGAQSLVILTAILAGWAVLPLEPVQVLWINMITAVTLSLPLASEPKEPGLMNRPPRDPKEPLISRAFLRRILFVSVLIGAATLLVFWWEYNHGGISLAQAQGTAVTMLALGQLSYLFNCRFLDRSSITWDVLRGNATLWWSAAVLIVLQVGFLYLPFMQDLFRVEGIALREWGLTFGLAVVIFLIVEVAKALGRRNQRRAIRRG</sequence>
<dbReference type="EMBL" id="CP001821">
    <property type="protein sequence ID" value="ACZ30670.1"/>
    <property type="molecule type" value="Genomic_DNA"/>
</dbReference>
<keyword evidence="8 11" id="KW-1133">Transmembrane helix</keyword>
<feature type="transmembrane region" description="Helical" evidence="11">
    <location>
        <begin position="717"/>
        <end position="735"/>
    </location>
</feature>
<protein>
    <submittedName>
        <fullName evidence="13">ATPase, P-type (Transporting), HAD superfamily, subfamily IC</fullName>
    </submittedName>
</protein>
<evidence type="ECO:0000259" key="12">
    <source>
        <dbReference type="SMART" id="SM00831"/>
    </source>
</evidence>
<evidence type="ECO:0000256" key="2">
    <source>
        <dbReference type="ARBA" id="ARBA00022553"/>
    </source>
</evidence>
<reference evidence="13 14" key="2">
    <citation type="journal article" date="2010" name="Stand. Genomic Sci.">
        <title>Complete genome sequence of Xylanimonas cellulosilytica type strain (XIL07).</title>
        <authorList>
            <person name="Foster B."/>
            <person name="Pukall R."/>
            <person name="Abt B."/>
            <person name="Nolan M."/>
            <person name="Glavina Del Rio T."/>
            <person name="Chen F."/>
            <person name="Lucas S."/>
            <person name="Tice H."/>
            <person name="Pitluck S."/>
            <person name="Cheng J.-F."/>
            <person name="Chertkov O."/>
            <person name="Brettin T."/>
            <person name="Han C."/>
            <person name="Detter J.C."/>
            <person name="Bruce D."/>
            <person name="Goodwin L."/>
            <person name="Ivanova N."/>
            <person name="Mavromatis K."/>
            <person name="Pati A."/>
            <person name="Mikhailova N."/>
            <person name="Chen A."/>
            <person name="Palaniappan K."/>
            <person name="Land M."/>
            <person name="Hauser L."/>
            <person name="Chang Y.-J."/>
            <person name="Jeffries C.D."/>
            <person name="Chain P."/>
            <person name="Rohde M."/>
            <person name="Goeker M."/>
            <person name="Bristow J."/>
            <person name="Eisen J.A."/>
            <person name="Markowitz V."/>
            <person name="Hugenholtz P."/>
            <person name="Kyrpides N.C."/>
            <person name="Klenk H.-P."/>
            <person name="Lapidus A."/>
        </authorList>
    </citation>
    <scope>NUCLEOTIDE SEQUENCE [LARGE SCALE GENOMIC DNA]</scope>
    <source>
        <strain evidence="14">DSM 15894 / CECT 5975 / LMG 20990 / XIL07</strain>
    </source>
</reference>
<dbReference type="PANTHER" id="PTHR42861">
    <property type="entry name" value="CALCIUM-TRANSPORTING ATPASE"/>
    <property type="match status" value="1"/>
</dbReference>
<evidence type="ECO:0000256" key="9">
    <source>
        <dbReference type="ARBA" id="ARBA00023136"/>
    </source>
</evidence>
<dbReference type="AlphaFoldDB" id="D1BSH8"/>
<dbReference type="FunFam" id="2.70.150.10:FF:000160">
    <property type="entry name" value="Sarcoplasmic/endoplasmic reticulum calcium ATPase 1"/>
    <property type="match status" value="1"/>
</dbReference>
<dbReference type="SUPFAM" id="SSF56784">
    <property type="entry name" value="HAD-like"/>
    <property type="match status" value="1"/>
</dbReference>
<keyword evidence="6" id="KW-0460">Magnesium</keyword>
<organism evidence="13 14">
    <name type="scientific">Xylanimonas cellulosilytica (strain DSM 15894 / JCM 12276 / CECT 5975 / KCTC 9989 / LMG 20990 / NBRC 107835 / XIL07)</name>
    <dbReference type="NCBI Taxonomy" id="446471"/>
    <lineage>
        <taxon>Bacteria</taxon>
        <taxon>Bacillati</taxon>
        <taxon>Actinomycetota</taxon>
        <taxon>Actinomycetes</taxon>
        <taxon>Micrococcales</taxon>
        <taxon>Promicromonosporaceae</taxon>
        <taxon>Xylanimonas</taxon>
    </lineage>
</organism>
<feature type="transmembrane region" description="Helical" evidence="11">
    <location>
        <begin position="759"/>
        <end position="780"/>
    </location>
</feature>
<dbReference type="KEGG" id="xce:Xcel_1647"/>
<dbReference type="SMART" id="SM00831">
    <property type="entry name" value="Cation_ATPase_N"/>
    <property type="match status" value="1"/>
</dbReference>
<evidence type="ECO:0000313" key="14">
    <source>
        <dbReference type="Proteomes" id="UP000002255"/>
    </source>
</evidence>
<evidence type="ECO:0000256" key="6">
    <source>
        <dbReference type="ARBA" id="ARBA00022842"/>
    </source>
</evidence>
<feature type="transmembrane region" description="Helical" evidence="11">
    <location>
        <begin position="786"/>
        <end position="809"/>
    </location>
</feature>
<dbReference type="SUPFAM" id="SSF81653">
    <property type="entry name" value="Calcium ATPase, transduction domain A"/>
    <property type="match status" value="1"/>
</dbReference>
<comment type="catalytic activity">
    <reaction evidence="10">
        <text>ATP + H2O = ADP + phosphate + H(+)</text>
        <dbReference type="Rhea" id="RHEA:13065"/>
        <dbReference type="ChEBI" id="CHEBI:15377"/>
        <dbReference type="ChEBI" id="CHEBI:15378"/>
        <dbReference type="ChEBI" id="CHEBI:30616"/>
        <dbReference type="ChEBI" id="CHEBI:43474"/>
        <dbReference type="ChEBI" id="CHEBI:456216"/>
    </reaction>
</comment>
<name>D1BSH8_XYLCX</name>
<dbReference type="Pfam" id="PF00122">
    <property type="entry name" value="E1-E2_ATPase"/>
    <property type="match status" value="1"/>
</dbReference>
<dbReference type="OrthoDB" id="9814270at2"/>
<dbReference type="STRING" id="446471.Xcel_1647"/>
<feature type="transmembrane region" description="Helical" evidence="11">
    <location>
        <begin position="244"/>
        <end position="263"/>
    </location>
</feature>
<dbReference type="eggNOG" id="COG0474">
    <property type="taxonomic scope" value="Bacteria"/>
</dbReference>
<dbReference type="InterPro" id="IPR059000">
    <property type="entry name" value="ATPase_P-type_domA"/>
</dbReference>
<feature type="transmembrane region" description="Helical" evidence="11">
    <location>
        <begin position="686"/>
        <end position="711"/>
    </location>
</feature>
<dbReference type="RefSeq" id="WP_012878412.1">
    <property type="nucleotide sequence ID" value="NC_013530.1"/>
</dbReference>
<keyword evidence="4" id="KW-0547">Nucleotide-binding</keyword>
<dbReference type="InterPro" id="IPR023298">
    <property type="entry name" value="ATPase_P-typ_TM_dom_sf"/>
</dbReference>
<feature type="transmembrane region" description="Helical" evidence="11">
    <location>
        <begin position="52"/>
        <end position="74"/>
    </location>
</feature>
<dbReference type="HOGENOM" id="CLU_002360_3_3_11"/>
<dbReference type="NCBIfam" id="TIGR01494">
    <property type="entry name" value="ATPase_P-type"/>
    <property type="match status" value="2"/>
</dbReference>
<dbReference type="Gene3D" id="2.70.150.10">
    <property type="entry name" value="Calcium-transporting ATPase, cytoplasmic transduction domain A"/>
    <property type="match status" value="1"/>
</dbReference>
<evidence type="ECO:0000256" key="11">
    <source>
        <dbReference type="SAM" id="Phobius"/>
    </source>
</evidence>
<evidence type="ECO:0000256" key="4">
    <source>
        <dbReference type="ARBA" id="ARBA00022741"/>
    </source>
</evidence>
<keyword evidence="3 11" id="KW-0812">Transmembrane</keyword>
<dbReference type="SFLD" id="SFLDF00027">
    <property type="entry name" value="p-type_atpase"/>
    <property type="match status" value="1"/>
</dbReference>
<dbReference type="InterPro" id="IPR044492">
    <property type="entry name" value="P_typ_ATPase_HD_dom"/>
</dbReference>
<evidence type="ECO:0000313" key="13">
    <source>
        <dbReference type="EMBL" id="ACZ30670.1"/>
    </source>
</evidence>
<gene>
    <name evidence="13" type="ordered locus">Xcel_1647</name>
</gene>
<feature type="domain" description="Cation-transporting P-type ATPase N-terminal" evidence="12">
    <location>
        <begin position="3"/>
        <end position="76"/>
    </location>
</feature>
<dbReference type="SFLD" id="SFLDS00003">
    <property type="entry name" value="Haloacid_Dehalogenase"/>
    <property type="match status" value="1"/>
</dbReference>
<accession>D1BSH8</accession>
<feature type="transmembrane region" description="Helical" evidence="11">
    <location>
        <begin position="830"/>
        <end position="849"/>
    </location>
</feature>
<dbReference type="GO" id="GO:0016887">
    <property type="term" value="F:ATP hydrolysis activity"/>
    <property type="evidence" value="ECO:0007669"/>
    <property type="project" value="InterPro"/>
</dbReference>
<keyword evidence="7" id="KW-1278">Translocase</keyword>
<keyword evidence="5" id="KW-0067">ATP-binding</keyword>
<dbReference type="InterPro" id="IPR001757">
    <property type="entry name" value="P_typ_ATPase"/>
</dbReference>
<feature type="transmembrane region" description="Helical" evidence="11">
    <location>
        <begin position="275"/>
        <end position="298"/>
    </location>
</feature>
<dbReference type="InterPro" id="IPR018303">
    <property type="entry name" value="ATPase_P-typ_P_site"/>
</dbReference>
<dbReference type="FunFam" id="3.40.50.1000:FF:000083">
    <property type="entry name" value="Sodium/potassium-transporting ATPase subunit alpha"/>
    <property type="match status" value="1"/>
</dbReference>
<evidence type="ECO:0000256" key="10">
    <source>
        <dbReference type="ARBA" id="ARBA00049360"/>
    </source>
</evidence>
<dbReference type="SFLD" id="SFLDG00002">
    <property type="entry name" value="C1.7:_P-type_atpase_like"/>
    <property type="match status" value="1"/>
</dbReference>
<keyword evidence="2" id="KW-0597">Phosphoprotein</keyword>
<evidence type="ECO:0000256" key="5">
    <source>
        <dbReference type="ARBA" id="ARBA00022840"/>
    </source>
</evidence>
<dbReference type="Pfam" id="PF13246">
    <property type="entry name" value="Cation_ATPase"/>
    <property type="match status" value="1"/>
</dbReference>
<feature type="transmembrane region" description="Helical" evidence="11">
    <location>
        <begin position="864"/>
        <end position="885"/>
    </location>
</feature>
<dbReference type="PRINTS" id="PR00119">
    <property type="entry name" value="CATATPASE"/>
</dbReference>
<evidence type="ECO:0000256" key="1">
    <source>
        <dbReference type="ARBA" id="ARBA00004651"/>
    </source>
</evidence>
<dbReference type="GO" id="GO:0005524">
    <property type="term" value="F:ATP binding"/>
    <property type="evidence" value="ECO:0007669"/>
    <property type="project" value="UniProtKB-KW"/>
</dbReference>
<dbReference type="GO" id="GO:0005886">
    <property type="term" value="C:plasma membrane"/>
    <property type="evidence" value="ECO:0007669"/>
    <property type="project" value="UniProtKB-SubCell"/>
</dbReference>
<evidence type="ECO:0000256" key="7">
    <source>
        <dbReference type="ARBA" id="ARBA00022967"/>
    </source>
</evidence>
<dbReference type="InterPro" id="IPR006068">
    <property type="entry name" value="ATPase_P-typ_cation-transptr_C"/>
</dbReference>
<dbReference type="Pfam" id="PF00690">
    <property type="entry name" value="Cation_ATPase_N"/>
    <property type="match status" value="1"/>
</dbReference>
<dbReference type="InterPro" id="IPR023214">
    <property type="entry name" value="HAD_sf"/>
</dbReference>
<dbReference type="InterPro" id="IPR008250">
    <property type="entry name" value="ATPase_P-typ_transduc_dom_A_sf"/>
</dbReference>
<evidence type="ECO:0000256" key="3">
    <source>
        <dbReference type="ARBA" id="ARBA00022692"/>
    </source>
</evidence>
<keyword evidence="9 11" id="KW-0472">Membrane</keyword>
<dbReference type="Gene3D" id="1.20.1110.10">
    <property type="entry name" value="Calcium-transporting ATPase, transmembrane domain"/>
    <property type="match status" value="1"/>
</dbReference>
<proteinExistence type="predicted"/>